<sequence length="35" mass="3935">MITKVQLKTIGNILLKTMLAVLAFLLPIICMMVIF</sequence>
<keyword evidence="1" id="KW-0472">Membrane</keyword>
<dbReference type="EMBL" id="CACVBR010000001">
    <property type="protein sequence ID" value="CAA7193747.1"/>
    <property type="molecule type" value="Genomic_DNA"/>
</dbReference>
<dbReference type="Proteomes" id="UP000445144">
    <property type="component" value="Unassembled WGS sequence"/>
</dbReference>
<reference evidence="2 3" key="1">
    <citation type="submission" date="2020-01" db="EMBL/GenBank/DDBJ databases">
        <authorList>
            <person name="Rodrigo-Torres L."/>
            <person name="Arahal R. D."/>
            <person name="Lucena T."/>
        </authorList>
    </citation>
    <scope>NUCLEOTIDE SEQUENCE [LARGE SCALE GENOMIC DNA]</scope>
    <source>
        <strain evidence="2 3">CECT 9293</strain>
    </source>
</reference>
<dbReference type="AlphaFoldDB" id="A0A6N4X0P3"/>
<organism evidence="2 3">
    <name type="scientific">Chryseobacterium potabilaquae</name>
    <dbReference type="NCBI Taxonomy" id="2675057"/>
    <lineage>
        <taxon>Bacteria</taxon>
        <taxon>Pseudomonadati</taxon>
        <taxon>Bacteroidota</taxon>
        <taxon>Flavobacteriia</taxon>
        <taxon>Flavobacteriales</taxon>
        <taxon>Weeksellaceae</taxon>
        <taxon>Chryseobacterium group</taxon>
        <taxon>Chryseobacterium</taxon>
    </lineage>
</organism>
<keyword evidence="3" id="KW-1185">Reference proteome</keyword>
<evidence type="ECO:0000313" key="3">
    <source>
        <dbReference type="Proteomes" id="UP000445144"/>
    </source>
</evidence>
<accession>A0A6N4X0P3</accession>
<keyword evidence="1" id="KW-0812">Transmembrane</keyword>
<keyword evidence="1" id="KW-1133">Transmembrane helix</keyword>
<evidence type="ECO:0000256" key="1">
    <source>
        <dbReference type="SAM" id="Phobius"/>
    </source>
</evidence>
<feature type="transmembrane region" description="Helical" evidence="1">
    <location>
        <begin position="12"/>
        <end position="34"/>
    </location>
</feature>
<name>A0A6N4X0P3_9FLAO</name>
<proteinExistence type="predicted"/>
<gene>
    <name evidence="2" type="ORF">CHRY9293_00159</name>
</gene>
<protein>
    <submittedName>
        <fullName evidence="2">Uncharacterized protein</fullName>
    </submittedName>
</protein>
<evidence type="ECO:0000313" key="2">
    <source>
        <dbReference type="EMBL" id="CAA7193747.1"/>
    </source>
</evidence>